<name>A0ABV6YHU6_9HYPH</name>
<comment type="caution">
    <text evidence="2">The sequence shown here is derived from an EMBL/GenBank/DDBJ whole genome shotgun (WGS) entry which is preliminary data.</text>
</comment>
<feature type="domain" description="DUF6455" evidence="1">
    <location>
        <begin position="91"/>
        <end position="153"/>
    </location>
</feature>
<protein>
    <submittedName>
        <fullName evidence="2">DUF6455 family protein</fullName>
    </submittedName>
</protein>
<evidence type="ECO:0000313" key="2">
    <source>
        <dbReference type="EMBL" id="MFC1460821.1"/>
    </source>
</evidence>
<accession>A0ABV6YHU6</accession>
<dbReference type="InterPro" id="IPR045601">
    <property type="entry name" value="DUF6455"/>
</dbReference>
<keyword evidence="3" id="KW-1185">Reference proteome</keyword>
<organism evidence="2 3">
    <name type="scientific">Microvirga arabica</name>
    <dbReference type="NCBI Taxonomy" id="1128671"/>
    <lineage>
        <taxon>Bacteria</taxon>
        <taxon>Pseudomonadati</taxon>
        <taxon>Pseudomonadota</taxon>
        <taxon>Alphaproteobacteria</taxon>
        <taxon>Hyphomicrobiales</taxon>
        <taxon>Methylobacteriaceae</taxon>
        <taxon>Microvirga</taxon>
    </lineage>
</organism>
<proteinExistence type="predicted"/>
<sequence length="157" mass="17170">MAGSRLKMPVCDGSKRVCFRSRNLARNMEEATMGLGATIRQWQANWAQAHEFDALDKDQRDALARDIGVSAEMLPVLVARGPDAAAELPRLMEALSLDSEQIRQIHAALMRDMSLTCSGCTAAVRCRDDLAHGQASAHFAEYCPNAETLHELGATRS</sequence>
<dbReference type="EMBL" id="JBHOMY010000127">
    <property type="protein sequence ID" value="MFC1460821.1"/>
    <property type="molecule type" value="Genomic_DNA"/>
</dbReference>
<reference evidence="2 3" key="1">
    <citation type="submission" date="2024-09" db="EMBL/GenBank/DDBJ databases">
        <title>Nodulacao em especies de Leguminosae Basais da Amazonia e Caracterizacao dos Rizobios e Bacterias Associadas aos Nodulos.</title>
        <authorList>
            <person name="Jambeiro I.C.A."/>
            <person name="Lopes I.S."/>
            <person name="Aguiar E.R.G.R."/>
            <person name="Santos A.F.J."/>
            <person name="Dos Santos J.M.F."/>
            <person name="Gross E."/>
        </authorList>
    </citation>
    <scope>NUCLEOTIDE SEQUENCE [LARGE SCALE GENOMIC DNA]</scope>
    <source>
        <strain evidence="2 3">BRUESC1165</strain>
    </source>
</reference>
<dbReference type="Proteomes" id="UP001593940">
    <property type="component" value="Unassembled WGS sequence"/>
</dbReference>
<evidence type="ECO:0000313" key="3">
    <source>
        <dbReference type="Proteomes" id="UP001593940"/>
    </source>
</evidence>
<evidence type="ECO:0000259" key="1">
    <source>
        <dbReference type="Pfam" id="PF20056"/>
    </source>
</evidence>
<gene>
    <name evidence="2" type="ORF">ACETIH_29710</name>
</gene>
<dbReference type="RefSeq" id="WP_377031943.1">
    <property type="nucleotide sequence ID" value="NZ_JBHOMY010000127.1"/>
</dbReference>
<dbReference type="Pfam" id="PF20056">
    <property type="entry name" value="DUF6455"/>
    <property type="match status" value="1"/>
</dbReference>